<protein>
    <submittedName>
        <fullName evidence="5">Putative secreted protein (Por secretion system target)</fullName>
    </submittedName>
</protein>
<comment type="caution">
    <text evidence="5">The sequence shown here is derived from an EMBL/GenBank/DDBJ whole genome shotgun (WGS) entry which is preliminary data.</text>
</comment>
<gene>
    <name evidence="5" type="ORF">DFQ05_2294</name>
</gene>
<proteinExistence type="predicted"/>
<feature type="domain" description="Secretion system C-terminal sorting" evidence="3">
    <location>
        <begin position="650"/>
        <end position="716"/>
    </location>
</feature>
<feature type="chain" id="PRO_5020611277" evidence="2">
    <location>
        <begin position="19"/>
        <end position="717"/>
    </location>
</feature>
<dbReference type="OrthoDB" id="860722at2"/>
<organism evidence="5 6">
    <name type="scientific">Winogradskyella wandonensis</name>
    <dbReference type="NCBI Taxonomy" id="1442586"/>
    <lineage>
        <taxon>Bacteria</taxon>
        <taxon>Pseudomonadati</taxon>
        <taxon>Bacteroidota</taxon>
        <taxon>Flavobacteriia</taxon>
        <taxon>Flavobacteriales</taxon>
        <taxon>Flavobacteriaceae</taxon>
        <taxon>Winogradskyella</taxon>
    </lineage>
</organism>
<reference evidence="5 6" key="1">
    <citation type="journal article" date="2015" name="Stand. Genomic Sci.">
        <title>Genomic Encyclopedia of Bacterial and Archaeal Type Strains, Phase III: the genomes of soil and plant-associated and newly described type strains.</title>
        <authorList>
            <person name="Whitman W.B."/>
            <person name="Woyke T."/>
            <person name="Klenk H.P."/>
            <person name="Zhou Y."/>
            <person name="Lilburn T.G."/>
            <person name="Beck B.J."/>
            <person name="De Vos P."/>
            <person name="Vandamme P."/>
            <person name="Eisen J.A."/>
            <person name="Garrity G."/>
            <person name="Hugenholtz P."/>
            <person name="Kyrpides N.C."/>
        </authorList>
    </citation>
    <scope>NUCLEOTIDE SEQUENCE [LARGE SCALE GENOMIC DNA]</scope>
    <source>
        <strain evidence="5 6">CECT 8445</strain>
    </source>
</reference>
<dbReference type="Pfam" id="PF23759">
    <property type="entry name" value="GBD_T9SS_assoc"/>
    <property type="match status" value="5"/>
</dbReference>
<feature type="signal peptide" evidence="2">
    <location>
        <begin position="1"/>
        <end position="18"/>
    </location>
</feature>
<dbReference type="NCBIfam" id="TIGR04183">
    <property type="entry name" value="Por_Secre_tail"/>
    <property type="match status" value="1"/>
</dbReference>
<feature type="domain" description="T9SS-like galactose binding" evidence="4">
    <location>
        <begin position="268"/>
        <end position="384"/>
    </location>
</feature>
<evidence type="ECO:0000256" key="1">
    <source>
        <dbReference type="ARBA" id="ARBA00022729"/>
    </source>
</evidence>
<evidence type="ECO:0000313" key="5">
    <source>
        <dbReference type="EMBL" id="TCK65081.1"/>
    </source>
</evidence>
<keyword evidence="6" id="KW-1185">Reference proteome</keyword>
<keyword evidence="1 2" id="KW-0732">Signal</keyword>
<dbReference type="Proteomes" id="UP000295714">
    <property type="component" value="Unassembled WGS sequence"/>
</dbReference>
<dbReference type="AlphaFoldDB" id="A0A4V2PT42"/>
<sequence>MKHFYSYLLFLFTISSFAQPTNETCATSENILVELTSNSYTFDINSAALINEEGCPGSTTDYADVWFDFSMPVDGNVYIEGSINWNNFALYDSCGGSLIQCGFGNQFYNNLSASTNYKLRVFRPSSTASNTGFQSFSIVAFEQTTNDTCTNAENITVTTTQSTVNFDIGGSDINNEEGCSGTTNDYVDIWYDFTMPFNGNLFVDASINWNNIALYDACSGTEINCGNTNLFTQNLVTGTSYKLRIFRTVANADNSFNSFSIRAFEEATNDDCVNAENLTVTTSATTVNFNIGGADINNQEGCSGTTNDYVDIWYDFTMPFNGNLFVDASINWNNIALYDTCNGTEIDCGNTNLFAQNLVASTNYKLRIFRTVANADNSFNSFTIRAFEEAANDNCVNAENLTVSTSTSTVDFNIGGADINNEEGCTGITNDYVDIWYDFTMPVNGNLQISGAINWNNFALYDSCSGTEINCGNTNLLTENLTANTTYKLRVFRTVANADNSFTSFTIQAFEIINNDDCASAETINVSSTETTVFFGIGGANLNNEIGCDGTTAEDYADVWYEFTMPEDGDVAVNGNIAWNNFALYDACNGNQLDCFSASGTFTGLSNGTTYKLRLFRTAATAPNDSFKSFSIVINNTLNTQDFGTESISVYPNPASSTVFINTNETINKLQLFNLQGQKIIEVDNRDNMDVSFLKSGMYILNIFVQDSRISKRVIIN</sequence>
<feature type="domain" description="T9SS-like galactose binding" evidence="4">
    <location>
        <begin position="514"/>
        <end position="628"/>
    </location>
</feature>
<dbReference type="RefSeq" id="WP_132705515.1">
    <property type="nucleotide sequence ID" value="NZ_SMGI01000004.1"/>
</dbReference>
<feature type="domain" description="T9SS-like galactose binding" evidence="4">
    <location>
        <begin position="145"/>
        <end position="261"/>
    </location>
</feature>
<feature type="domain" description="T9SS-like galactose binding" evidence="4">
    <location>
        <begin position="391"/>
        <end position="507"/>
    </location>
</feature>
<dbReference type="Pfam" id="PF18962">
    <property type="entry name" value="Por_Secre_tail"/>
    <property type="match status" value="1"/>
</dbReference>
<dbReference type="InterPro" id="IPR056600">
    <property type="entry name" value="GBD_T9SS_assoc"/>
</dbReference>
<accession>A0A4V2PT42</accession>
<evidence type="ECO:0000256" key="2">
    <source>
        <dbReference type="SAM" id="SignalP"/>
    </source>
</evidence>
<evidence type="ECO:0000259" key="3">
    <source>
        <dbReference type="Pfam" id="PF18962"/>
    </source>
</evidence>
<name>A0A4V2PT42_9FLAO</name>
<feature type="domain" description="T9SS-like galactose binding" evidence="4">
    <location>
        <begin position="21"/>
        <end position="136"/>
    </location>
</feature>
<dbReference type="EMBL" id="SMGI01000004">
    <property type="protein sequence ID" value="TCK65081.1"/>
    <property type="molecule type" value="Genomic_DNA"/>
</dbReference>
<evidence type="ECO:0000259" key="4">
    <source>
        <dbReference type="Pfam" id="PF23759"/>
    </source>
</evidence>
<dbReference type="InterPro" id="IPR026444">
    <property type="entry name" value="Secre_tail"/>
</dbReference>
<evidence type="ECO:0000313" key="6">
    <source>
        <dbReference type="Proteomes" id="UP000295714"/>
    </source>
</evidence>